<dbReference type="EMBL" id="VFML01000001">
    <property type="protein sequence ID" value="TQJ04239.1"/>
    <property type="molecule type" value="Genomic_DNA"/>
</dbReference>
<keyword evidence="2" id="KW-0812">Transmembrane</keyword>
<dbReference type="AlphaFoldDB" id="A0A542DMD2"/>
<keyword evidence="2" id="KW-0472">Membrane</keyword>
<sequence length="391" mass="41881">MITRKVQLQVVVFVLVALVGVSYVGYSYAGLDRMFGGSGMVVQVRLASSGGLFTNGEVTYRGVQVGRVGPMRLADEGIEADLYIEDSAPPIPADTEAVVTNRSAVGEQYLDLRPRSAEGPFLTEGSVIEQDRTSLPLPVEQVMSTLDNMVASVPLESLRTVVREAGEAFQGTGPDLGRLLDSADAFTRTAVEHLPQTSRLITDARTVLNTQVEQSPAIDSFSRDLRLLADQFKRSDGDLRRLIGATPPVAEETSALLAESGRGLGLVLANLLTPSMIFETRTDATEQLLVYYPLALDATGEVVGADGEARFASVLRFFEPEPCIRGYEDTVYRPGTDTSPAPEVNTQARCTLPYGHPSSVRGSQRAPKGAPAPDPGSLSQLLGVDLLRGGR</sequence>
<dbReference type="Pfam" id="PF11887">
    <property type="entry name" value="Mce4_CUP1"/>
    <property type="match status" value="1"/>
</dbReference>
<evidence type="ECO:0000313" key="5">
    <source>
        <dbReference type="EMBL" id="TQJ04239.1"/>
    </source>
</evidence>
<dbReference type="RefSeq" id="WP_141999942.1">
    <property type="nucleotide sequence ID" value="NZ_VFML01000001.1"/>
</dbReference>
<evidence type="ECO:0000256" key="1">
    <source>
        <dbReference type="SAM" id="MobiDB-lite"/>
    </source>
</evidence>
<dbReference type="InterPro" id="IPR003399">
    <property type="entry name" value="Mce/MlaD"/>
</dbReference>
<dbReference type="OrthoDB" id="4741753at2"/>
<dbReference type="GO" id="GO:0005576">
    <property type="term" value="C:extracellular region"/>
    <property type="evidence" value="ECO:0007669"/>
    <property type="project" value="TreeGrafter"/>
</dbReference>
<accession>A0A542DMD2</accession>
<evidence type="ECO:0000259" key="3">
    <source>
        <dbReference type="Pfam" id="PF02470"/>
    </source>
</evidence>
<reference evidence="5 6" key="1">
    <citation type="submission" date="2019-06" db="EMBL/GenBank/DDBJ databases">
        <title>Sequencing the genomes of 1000 actinobacteria strains.</title>
        <authorList>
            <person name="Klenk H.-P."/>
        </authorList>
    </citation>
    <scope>NUCLEOTIDE SEQUENCE [LARGE SCALE GENOMIC DNA]</scope>
    <source>
        <strain evidence="5 6">DSM 45679</strain>
    </source>
</reference>
<dbReference type="InterPro" id="IPR005693">
    <property type="entry name" value="Mce"/>
</dbReference>
<protein>
    <submittedName>
        <fullName evidence="5">Phospholipid/cholesterol/gamma-HCH transport system substrate-binding protein</fullName>
    </submittedName>
</protein>
<evidence type="ECO:0000256" key="2">
    <source>
        <dbReference type="SAM" id="Phobius"/>
    </source>
</evidence>
<organism evidence="5 6">
    <name type="scientific">Amycolatopsis cihanbeyliensis</name>
    <dbReference type="NCBI Taxonomy" id="1128664"/>
    <lineage>
        <taxon>Bacteria</taxon>
        <taxon>Bacillati</taxon>
        <taxon>Actinomycetota</taxon>
        <taxon>Actinomycetes</taxon>
        <taxon>Pseudonocardiales</taxon>
        <taxon>Pseudonocardiaceae</taxon>
        <taxon>Amycolatopsis</taxon>
    </lineage>
</organism>
<feature type="transmembrane region" description="Helical" evidence="2">
    <location>
        <begin position="6"/>
        <end position="26"/>
    </location>
</feature>
<keyword evidence="2" id="KW-1133">Transmembrane helix</keyword>
<feature type="domain" description="Mammalian cell entry C-terminal" evidence="4">
    <location>
        <begin position="122"/>
        <end position="309"/>
    </location>
</feature>
<proteinExistence type="predicted"/>
<dbReference type="InterPro" id="IPR052336">
    <property type="entry name" value="MlaD_Phospholipid_Transporter"/>
</dbReference>
<dbReference type="InterPro" id="IPR024516">
    <property type="entry name" value="Mce_C"/>
</dbReference>
<dbReference type="Pfam" id="PF02470">
    <property type="entry name" value="MlaD"/>
    <property type="match status" value="1"/>
</dbReference>
<evidence type="ECO:0000259" key="4">
    <source>
        <dbReference type="Pfam" id="PF11887"/>
    </source>
</evidence>
<feature type="domain" description="Mce/MlaD" evidence="3">
    <location>
        <begin position="41"/>
        <end position="114"/>
    </location>
</feature>
<dbReference type="NCBIfam" id="TIGR00996">
    <property type="entry name" value="Mtu_fam_mce"/>
    <property type="match status" value="1"/>
</dbReference>
<dbReference type="Proteomes" id="UP000320876">
    <property type="component" value="Unassembled WGS sequence"/>
</dbReference>
<keyword evidence="6" id="KW-1185">Reference proteome</keyword>
<evidence type="ECO:0000313" key="6">
    <source>
        <dbReference type="Proteomes" id="UP000320876"/>
    </source>
</evidence>
<gene>
    <name evidence="5" type="ORF">FB471_4022</name>
</gene>
<dbReference type="PANTHER" id="PTHR33371:SF16">
    <property type="entry name" value="MCE-FAMILY PROTEIN MCE3F"/>
    <property type="match status" value="1"/>
</dbReference>
<feature type="region of interest" description="Disordered" evidence="1">
    <location>
        <begin position="350"/>
        <end position="391"/>
    </location>
</feature>
<dbReference type="PANTHER" id="PTHR33371">
    <property type="entry name" value="INTERMEMBRANE PHOSPHOLIPID TRANSPORT SYSTEM BINDING PROTEIN MLAD-RELATED"/>
    <property type="match status" value="1"/>
</dbReference>
<name>A0A542DMD2_AMYCI</name>
<comment type="caution">
    <text evidence="5">The sequence shown here is derived from an EMBL/GenBank/DDBJ whole genome shotgun (WGS) entry which is preliminary data.</text>
</comment>